<evidence type="ECO:0000313" key="2">
    <source>
        <dbReference type="EMBL" id="RZC57790.1"/>
    </source>
</evidence>
<organism evidence="2 3">
    <name type="scientific">Papaver somniferum</name>
    <name type="common">Opium poppy</name>
    <dbReference type="NCBI Taxonomy" id="3469"/>
    <lineage>
        <taxon>Eukaryota</taxon>
        <taxon>Viridiplantae</taxon>
        <taxon>Streptophyta</taxon>
        <taxon>Embryophyta</taxon>
        <taxon>Tracheophyta</taxon>
        <taxon>Spermatophyta</taxon>
        <taxon>Magnoliopsida</taxon>
        <taxon>Ranunculales</taxon>
        <taxon>Papaveraceae</taxon>
        <taxon>Papaveroideae</taxon>
        <taxon>Papaver</taxon>
    </lineage>
</organism>
<dbReference type="Proteomes" id="UP000316621">
    <property type="component" value="Chromosome 4"/>
</dbReference>
<reference evidence="2 3" key="1">
    <citation type="journal article" date="2018" name="Science">
        <title>The opium poppy genome and morphinan production.</title>
        <authorList>
            <person name="Guo L."/>
            <person name="Winzer T."/>
            <person name="Yang X."/>
            <person name="Li Y."/>
            <person name="Ning Z."/>
            <person name="He Z."/>
            <person name="Teodor R."/>
            <person name="Lu Y."/>
            <person name="Bowser T.A."/>
            <person name="Graham I.A."/>
            <person name="Ye K."/>
        </authorList>
    </citation>
    <scope>NUCLEOTIDE SEQUENCE [LARGE SCALE GENOMIC DNA]</scope>
    <source>
        <strain evidence="3">cv. HN1</strain>
        <tissue evidence="2">Leaves</tissue>
    </source>
</reference>
<evidence type="ECO:0000313" key="3">
    <source>
        <dbReference type="Proteomes" id="UP000316621"/>
    </source>
</evidence>
<dbReference type="Gramene" id="RZC57790">
    <property type="protein sequence ID" value="RZC57790"/>
    <property type="gene ID" value="C5167_005092"/>
</dbReference>
<gene>
    <name evidence="2" type="ORF">C5167_005092</name>
</gene>
<protein>
    <submittedName>
        <fullName evidence="2">Uncharacterized protein</fullName>
    </submittedName>
</protein>
<proteinExistence type="predicted"/>
<sequence length="103" mass="11643">MLVDITSCDTMNFFDWIHVGSLPNLIALKKSEASETLTQGADANELAGTMRNTDDKNTEVPEQDDQNINIKNSIESETQSFLHHFFNNTNRPNNQTNQKTKLT</sequence>
<dbReference type="EMBL" id="CM010718">
    <property type="protein sequence ID" value="RZC57790.1"/>
    <property type="molecule type" value="Genomic_DNA"/>
</dbReference>
<feature type="region of interest" description="Disordered" evidence="1">
    <location>
        <begin position="39"/>
        <end position="64"/>
    </location>
</feature>
<keyword evidence="3" id="KW-1185">Reference proteome</keyword>
<evidence type="ECO:0000256" key="1">
    <source>
        <dbReference type="SAM" id="MobiDB-lite"/>
    </source>
</evidence>
<name>A0A4Y7JCR2_PAPSO</name>
<accession>A0A4Y7JCR2</accession>
<dbReference type="AlphaFoldDB" id="A0A4Y7JCR2"/>